<proteinExistence type="predicted"/>
<sequence>MSFRLWEKDTWNTKISFTKLENKNDCTSFNISYDYDSIMNFQRHIMYGDEEIFSEVNNINPFNRMSGQRPKVSFNDLKLLNLYYSSNEYSNSNIICRNERY</sequence>
<evidence type="ECO:0000313" key="3">
    <source>
        <dbReference type="WBParaSite" id="PTRK_0000225400.1"/>
    </source>
</evidence>
<protein>
    <submittedName>
        <fullName evidence="3">Astacin domain-containing protein</fullName>
    </submittedName>
</protein>
<dbReference type="Gene3D" id="3.40.390.10">
    <property type="entry name" value="Collagenase (Catalytic Domain)"/>
    <property type="match status" value="1"/>
</dbReference>
<dbReference type="InterPro" id="IPR024079">
    <property type="entry name" value="MetalloPept_cat_dom_sf"/>
</dbReference>
<organism evidence="2 3">
    <name type="scientific">Parastrongyloides trichosuri</name>
    <name type="common">Possum-specific nematode worm</name>
    <dbReference type="NCBI Taxonomy" id="131310"/>
    <lineage>
        <taxon>Eukaryota</taxon>
        <taxon>Metazoa</taxon>
        <taxon>Ecdysozoa</taxon>
        <taxon>Nematoda</taxon>
        <taxon>Chromadorea</taxon>
        <taxon>Rhabditida</taxon>
        <taxon>Tylenchina</taxon>
        <taxon>Panagrolaimomorpha</taxon>
        <taxon>Strongyloidoidea</taxon>
        <taxon>Strongyloididae</taxon>
        <taxon>Parastrongyloides</taxon>
    </lineage>
</organism>
<name>A0A0N4Z5F2_PARTI</name>
<dbReference type="InterPro" id="IPR001506">
    <property type="entry name" value="Peptidase_M12A"/>
</dbReference>
<reference evidence="3" key="1">
    <citation type="submission" date="2017-02" db="UniProtKB">
        <authorList>
            <consortium name="WormBaseParasite"/>
        </authorList>
    </citation>
    <scope>IDENTIFICATION</scope>
</reference>
<evidence type="ECO:0000313" key="2">
    <source>
        <dbReference type="Proteomes" id="UP000038045"/>
    </source>
</evidence>
<dbReference type="Proteomes" id="UP000038045">
    <property type="component" value="Unplaced"/>
</dbReference>
<dbReference type="GO" id="GO:0004222">
    <property type="term" value="F:metalloendopeptidase activity"/>
    <property type="evidence" value="ECO:0007669"/>
    <property type="project" value="InterPro"/>
</dbReference>
<accession>A0A0N4Z5F2</accession>
<dbReference type="Pfam" id="PF01400">
    <property type="entry name" value="Astacin"/>
    <property type="match status" value="1"/>
</dbReference>
<dbReference type="AlphaFoldDB" id="A0A0N4Z5F2"/>
<evidence type="ECO:0000259" key="1">
    <source>
        <dbReference type="Pfam" id="PF01400"/>
    </source>
</evidence>
<dbReference type="GO" id="GO:0006508">
    <property type="term" value="P:proteolysis"/>
    <property type="evidence" value="ECO:0007669"/>
    <property type="project" value="InterPro"/>
</dbReference>
<feature type="domain" description="Peptidase M12A" evidence="1">
    <location>
        <begin position="16"/>
        <end position="84"/>
    </location>
</feature>
<keyword evidence="2" id="KW-1185">Reference proteome</keyword>
<dbReference type="WBParaSite" id="PTRK_0000225400.1">
    <property type="protein sequence ID" value="PTRK_0000225400.1"/>
    <property type="gene ID" value="PTRK_0000225400"/>
</dbReference>